<name>X5IG90_CLOBO</name>
<dbReference type="AlphaFoldDB" id="X5IG90"/>
<dbReference type="PANTHER" id="PTHR40032">
    <property type="entry name" value="EXPORTED PROTEIN-RELATED"/>
    <property type="match status" value="1"/>
</dbReference>
<protein>
    <recommendedName>
        <fullName evidence="1">Putative amidase domain-containing protein</fullName>
    </recommendedName>
</protein>
<dbReference type="EMBL" id="AB859731">
    <property type="protein sequence ID" value="BAO65699.1"/>
    <property type="molecule type" value="Genomic_DNA"/>
</dbReference>
<evidence type="ECO:0000259" key="1">
    <source>
        <dbReference type="Pfam" id="PF12671"/>
    </source>
</evidence>
<dbReference type="InterPro" id="IPR024301">
    <property type="entry name" value="Amidase_6"/>
</dbReference>
<gene>
    <name evidence="2" type="primary">IB07_03</name>
</gene>
<dbReference type="PANTHER" id="PTHR40032:SF1">
    <property type="entry name" value="EXPORTED PROTEIN"/>
    <property type="match status" value="1"/>
</dbReference>
<dbReference type="Pfam" id="PF12671">
    <property type="entry name" value="Amidase_6"/>
    <property type="match status" value="1"/>
</dbReference>
<reference evidence="2" key="1">
    <citation type="journal article" date="2014" name="Appl. Environ. Microbiol.">
        <title>Genetic characterization and comparison of Clostridium botulinum isolates from botulism cases in Japan between 2006 and 2011.</title>
        <authorList>
            <person name="Kenri T."/>
            <person name="Sekizuka T."/>
            <person name="Yamamoto A."/>
            <person name="Iwaki M."/>
            <person name="Komiya T."/>
            <person name="Hatakeyama T."/>
            <person name="Nakajima H."/>
            <person name="Takahashi M."/>
            <person name="Kuroda M."/>
            <person name="Shibayama K."/>
        </authorList>
    </citation>
    <scope>NUCLEOTIDE SEQUENCE</scope>
    <source>
        <strain evidence="2">Ibaraki2007</strain>
        <plasmid evidence="2">pIB07</plasmid>
    </source>
</reference>
<dbReference type="RefSeq" id="WP_031942561.1">
    <property type="nucleotide sequence ID" value="NZ_CP014146.1"/>
</dbReference>
<accession>X5IG90</accession>
<feature type="domain" description="Putative amidase" evidence="1">
    <location>
        <begin position="249"/>
        <end position="387"/>
    </location>
</feature>
<sequence length="405" mass="46347">MKKRFSMLFLCLTLIVCGLFTNSRVFANESIKSINDLPQTDLPQTDLIKINNSIDKVLSSDFEIMKTWKFTSCKDVIKDPKLLQLIDKSNKFNVEWYKKGDLKINNYTSKLNIVDLIKESNNKYIANVTHDVKFKVIGNDFLSESTGKRYRIELMCENNKWYITKLLDLATDLDTDNVNPIENEKNSITRSSRSLNKNNQFPNYDNMINSKILSISEASNNIDEYAEKLKVNLSSNSNEMPISRAYSGYNSSGAVAYAHKWATSFNPKYMRFSADCTNFVSQCAFEGGRIPNHNISPVWIPALQEKGAPKYSKSWTCVKDFYNFMLQAGYASAPEGGCKQARLGDVLQLYNVPKNDWTHAMIVTKIDSKGRVYYSAHTDPKLDVPVWYALDGKTYGNIRLIKFWH</sequence>
<evidence type="ECO:0000313" key="2">
    <source>
        <dbReference type="EMBL" id="BAO65699.1"/>
    </source>
</evidence>
<proteinExistence type="predicted"/>
<geneLocation type="plasmid" evidence="2">
    <name>pIB07</name>
</geneLocation>
<dbReference type="PATRIC" id="fig|1491.663.peg.3754"/>
<keyword evidence="2" id="KW-0614">Plasmid</keyword>
<organism evidence="2">
    <name type="scientific">Clostridium botulinum</name>
    <dbReference type="NCBI Taxonomy" id="1491"/>
    <lineage>
        <taxon>Bacteria</taxon>
        <taxon>Bacillati</taxon>
        <taxon>Bacillota</taxon>
        <taxon>Clostridia</taxon>
        <taxon>Eubacteriales</taxon>
        <taxon>Clostridiaceae</taxon>
        <taxon>Clostridium</taxon>
    </lineage>
</organism>